<evidence type="ECO:0000313" key="12">
    <source>
        <dbReference type="EMBL" id="AFK54606.1"/>
    </source>
</evidence>
<keyword evidence="6" id="KW-0949">S-adenosyl-L-methionine</keyword>
<evidence type="ECO:0000256" key="3">
    <source>
        <dbReference type="ARBA" id="ARBA00022573"/>
    </source>
</evidence>
<dbReference type="KEGG" id="tmo:TMO_2768"/>
<dbReference type="InterPro" id="IPR003043">
    <property type="entry name" value="Uropor_MeTrfase_CS"/>
</dbReference>
<dbReference type="HOGENOM" id="CLU_011276_7_0_5"/>
<dbReference type="InterPro" id="IPR014777">
    <property type="entry name" value="4pyrrole_Mease_sub1"/>
</dbReference>
<evidence type="ECO:0000256" key="8">
    <source>
        <dbReference type="ARBA" id="ARBA00025705"/>
    </source>
</evidence>
<evidence type="ECO:0000256" key="7">
    <source>
        <dbReference type="ARBA" id="ARBA00023244"/>
    </source>
</evidence>
<name>I3TPB8_TISMK</name>
<evidence type="ECO:0000256" key="4">
    <source>
        <dbReference type="ARBA" id="ARBA00022603"/>
    </source>
</evidence>
<dbReference type="eggNOG" id="COG0007">
    <property type="taxonomic scope" value="Bacteria"/>
</dbReference>
<dbReference type="AlphaFoldDB" id="I3TPB8"/>
<dbReference type="CDD" id="cd11642">
    <property type="entry name" value="SUMT"/>
    <property type="match status" value="1"/>
</dbReference>
<dbReference type="EMBL" id="CP003236">
    <property type="protein sequence ID" value="AFK54606.1"/>
    <property type="molecule type" value="Genomic_DNA"/>
</dbReference>
<sequence length="299" mass="30559">MSEAEGKEMPGAAPGGAGMVLPGLLGLPAFAPGQVWLVGAGPGDPALLTLGAAHAIASADVIVYDALVDERILALAGPHVRLEYAGKRGGRPSPKQADITLRIIALAREGLRVLRLKGGDPFVFGRGGEEGLALVEAGIPFRVIPGVTAGIGGSAYAGIPVTHRDTNHVVSFITGHDTTGGVTGSIDWAALAKGSPVIVLYMGLKHLGEISSRLIAGGRDAEEPVAVISRATTPHQRVLETTLARAHDDVVAAGLEAPSIVVMGPVVRLRAALDWMGVLDGSRTPKADPLGTRGHKAAS</sequence>
<evidence type="ECO:0000256" key="9">
    <source>
        <dbReference type="ARBA" id="ARBA00060548"/>
    </source>
</evidence>
<proteinExistence type="inferred from homology"/>
<dbReference type="Pfam" id="PF00590">
    <property type="entry name" value="TP_methylase"/>
    <property type="match status" value="1"/>
</dbReference>
<feature type="domain" description="Tetrapyrrole methylase" evidence="11">
    <location>
        <begin position="35"/>
        <end position="245"/>
    </location>
</feature>
<evidence type="ECO:0000313" key="13">
    <source>
        <dbReference type="Proteomes" id="UP000005258"/>
    </source>
</evidence>
<evidence type="ECO:0000259" key="11">
    <source>
        <dbReference type="Pfam" id="PF00590"/>
    </source>
</evidence>
<keyword evidence="4 10" id="KW-0489">Methyltransferase</keyword>
<dbReference type="PROSITE" id="PS00839">
    <property type="entry name" value="SUMT_1"/>
    <property type="match status" value="1"/>
</dbReference>
<keyword evidence="7" id="KW-0627">Porphyrin biosynthesis</keyword>
<dbReference type="Proteomes" id="UP000005258">
    <property type="component" value="Chromosome"/>
</dbReference>
<reference evidence="12 13" key="1">
    <citation type="journal article" date="2012" name="J. Am. Chem. Soc.">
        <title>Bacterial biosynthesis and maturation of the didemnin anti-cancer agents.</title>
        <authorList>
            <person name="Xu Y."/>
            <person name="Kersten R.D."/>
            <person name="Nam S.J."/>
            <person name="Lu L."/>
            <person name="Al-Suwailem A.M."/>
            <person name="Zheng H."/>
            <person name="Fenical W."/>
            <person name="Dorrestein P.C."/>
            <person name="Moore B.S."/>
            <person name="Qian P.Y."/>
        </authorList>
    </citation>
    <scope>NUCLEOTIDE SEQUENCE [LARGE SCALE GENOMIC DNA]</scope>
    <source>
        <strain evidence="12 13">KA081020-065</strain>
    </source>
</reference>
<dbReference type="Gene3D" id="3.40.1010.10">
    <property type="entry name" value="Cobalt-precorrin-4 Transmethylase, Domain 1"/>
    <property type="match status" value="1"/>
</dbReference>
<dbReference type="FunFam" id="3.40.1010.10:FF:000001">
    <property type="entry name" value="Siroheme synthase"/>
    <property type="match status" value="1"/>
</dbReference>
<evidence type="ECO:0000256" key="2">
    <source>
        <dbReference type="ARBA" id="ARBA00012162"/>
    </source>
</evidence>
<dbReference type="SUPFAM" id="SSF53790">
    <property type="entry name" value="Tetrapyrrole methylase"/>
    <property type="match status" value="1"/>
</dbReference>
<dbReference type="PANTHER" id="PTHR45790:SF3">
    <property type="entry name" value="S-ADENOSYL-L-METHIONINE-DEPENDENT UROPORPHYRINOGEN III METHYLTRANSFERASE, CHLOROPLASTIC"/>
    <property type="match status" value="1"/>
</dbReference>
<dbReference type="GO" id="GO:0032259">
    <property type="term" value="P:methylation"/>
    <property type="evidence" value="ECO:0007669"/>
    <property type="project" value="UniProtKB-KW"/>
</dbReference>
<accession>I3TPB8</accession>
<dbReference type="InterPro" id="IPR014776">
    <property type="entry name" value="4pyrrole_Mease_sub2"/>
</dbReference>
<dbReference type="GO" id="GO:0019354">
    <property type="term" value="P:siroheme biosynthetic process"/>
    <property type="evidence" value="ECO:0007669"/>
    <property type="project" value="UniProtKB-UniPathway"/>
</dbReference>
<evidence type="ECO:0000256" key="5">
    <source>
        <dbReference type="ARBA" id="ARBA00022679"/>
    </source>
</evidence>
<dbReference type="GO" id="GO:0009236">
    <property type="term" value="P:cobalamin biosynthetic process"/>
    <property type="evidence" value="ECO:0007669"/>
    <property type="project" value="UniProtKB-KW"/>
</dbReference>
<comment type="pathway">
    <text evidence="8">Porphyrin-containing compound metabolism; siroheme biosynthesis; precorrin-2 from uroporphyrinogen III: step 1/1.</text>
</comment>
<protein>
    <recommendedName>
        <fullName evidence="2">uroporphyrinogen-III C-methyltransferase</fullName>
        <ecNumber evidence="2">2.1.1.107</ecNumber>
    </recommendedName>
</protein>
<dbReference type="PANTHER" id="PTHR45790">
    <property type="entry name" value="SIROHEME SYNTHASE-RELATED"/>
    <property type="match status" value="1"/>
</dbReference>
<dbReference type="UniPathway" id="UPA00262">
    <property type="reaction ID" value="UER00211"/>
</dbReference>
<comment type="similarity">
    <text evidence="1 10">Belongs to the precorrin methyltransferase family.</text>
</comment>
<organism evidence="12 13">
    <name type="scientific">Tistrella mobilis (strain KA081020-065)</name>
    <dbReference type="NCBI Taxonomy" id="1110502"/>
    <lineage>
        <taxon>Bacteria</taxon>
        <taxon>Pseudomonadati</taxon>
        <taxon>Pseudomonadota</taxon>
        <taxon>Alphaproteobacteria</taxon>
        <taxon>Geminicoccales</taxon>
        <taxon>Geminicoccaceae</taxon>
        <taxon>Tistrella</taxon>
    </lineage>
</organism>
<dbReference type="InterPro" id="IPR006366">
    <property type="entry name" value="CobA/CysG_C"/>
</dbReference>
<dbReference type="Gene3D" id="3.30.950.10">
    <property type="entry name" value="Methyltransferase, Cobalt-precorrin-4 Transmethylase, Domain 2"/>
    <property type="match status" value="1"/>
</dbReference>
<dbReference type="InterPro" id="IPR000878">
    <property type="entry name" value="4pyrrol_Mease"/>
</dbReference>
<gene>
    <name evidence="12" type="primary">cobA</name>
    <name evidence="12" type="ordered locus">TMO_2768</name>
</gene>
<dbReference type="EC" id="2.1.1.107" evidence="2"/>
<dbReference type="InterPro" id="IPR035996">
    <property type="entry name" value="4pyrrol_Methylase_sf"/>
</dbReference>
<dbReference type="PROSITE" id="PS00840">
    <property type="entry name" value="SUMT_2"/>
    <property type="match status" value="1"/>
</dbReference>
<dbReference type="PATRIC" id="fig|1110502.3.peg.2838"/>
<comment type="pathway">
    <text evidence="9">Cofactor biosynthesis; adenosylcobalamin biosynthesis; precorrin-2 from uroporphyrinogen III: step 1/1.</text>
</comment>
<keyword evidence="13" id="KW-1185">Reference proteome</keyword>
<dbReference type="NCBIfam" id="TIGR01469">
    <property type="entry name" value="cobA_cysG_Cterm"/>
    <property type="match status" value="1"/>
</dbReference>
<dbReference type="FunFam" id="3.30.950.10:FF:000001">
    <property type="entry name" value="Siroheme synthase"/>
    <property type="match status" value="1"/>
</dbReference>
<dbReference type="NCBIfam" id="NF004790">
    <property type="entry name" value="PRK06136.1"/>
    <property type="match status" value="1"/>
</dbReference>
<keyword evidence="3" id="KW-0169">Cobalamin biosynthesis</keyword>
<dbReference type="GO" id="GO:0004851">
    <property type="term" value="F:uroporphyrin-III C-methyltransferase activity"/>
    <property type="evidence" value="ECO:0007669"/>
    <property type="project" value="UniProtKB-EC"/>
</dbReference>
<dbReference type="STRING" id="1110502.TMO_2768"/>
<dbReference type="InterPro" id="IPR050161">
    <property type="entry name" value="Siro_Cobalamin_biosynth"/>
</dbReference>
<evidence type="ECO:0000256" key="1">
    <source>
        <dbReference type="ARBA" id="ARBA00005879"/>
    </source>
</evidence>
<keyword evidence="5 10" id="KW-0808">Transferase</keyword>
<evidence type="ECO:0000256" key="6">
    <source>
        <dbReference type="ARBA" id="ARBA00022691"/>
    </source>
</evidence>
<evidence type="ECO:0000256" key="10">
    <source>
        <dbReference type="RuleBase" id="RU003960"/>
    </source>
</evidence>